<reference evidence="2" key="1">
    <citation type="submission" date="2019-04" db="EMBL/GenBank/DDBJ databases">
        <title>Friends and foes A comparative genomics studyof 23 Aspergillus species from section Flavi.</title>
        <authorList>
            <consortium name="DOE Joint Genome Institute"/>
            <person name="Kjaerbolling I."/>
            <person name="Vesth T."/>
            <person name="Frisvad J.C."/>
            <person name="Nybo J.L."/>
            <person name="Theobald S."/>
            <person name="Kildgaard S."/>
            <person name="Isbrandt T."/>
            <person name="Kuo A."/>
            <person name="Sato A."/>
            <person name="Lyhne E.K."/>
            <person name="Kogle M.E."/>
            <person name="Wiebenga A."/>
            <person name="Kun R.S."/>
            <person name="Lubbers R.J."/>
            <person name="Makela M.R."/>
            <person name="Barry K."/>
            <person name="Chovatia M."/>
            <person name="Clum A."/>
            <person name="Daum C."/>
            <person name="Haridas S."/>
            <person name="He G."/>
            <person name="LaButti K."/>
            <person name="Lipzen A."/>
            <person name="Mondo S."/>
            <person name="Riley R."/>
            <person name="Salamov A."/>
            <person name="Simmons B.A."/>
            <person name="Magnuson J.K."/>
            <person name="Henrissat B."/>
            <person name="Mortensen U.H."/>
            <person name="Larsen T.O."/>
            <person name="Devries R.P."/>
            <person name="Grigoriev I.V."/>
            <person name="Machida M."/>
            <person name="Baker S.E."/>
            <person name="Andersen M.R."/>
        </authorList>
    </citation>
    <scope>NUCLEOTIDE SEQUENCE [LARGE SCALE GENOMIC DNA]</scope>
    <source>
        <strain evidence="2">CBS 553.77</strain>
    </source>
</reference>
<dbReference type="EMBL" id="ML739079">
    <property type="protein sequence ID" value="KAE8354129.1"/>
    <property type="molecule type" value="Genomic_DNA"/>
</dbReference>
<gene>
    <name evidence="1" type="ORF">BDV28DRAFT_91835</name>
</gene>
<dbReference type="Proteomes" id="UP000327118">
    <property type="component" value="Unassembled WGS sequence"/>
</dbReference>
<proteinExistence type="predicted"/>
<evidence type="ECO:0000313" key="2">
    <source>
        <dbReference type="Proteomes" id="UP000327118"/>
    </source>
</evidence>
<organism evidence="1 2">
    <name type="scientific">Aspergillus coremiiformis</name>
    <dbReference type="NCBI Taxonomy" id="138285"/>
    <lineage>
        <taxon>Eukaryota</taxon>
        <taxon>Fungi</taxon>
        <taxon>Dikarya</taxon>
        <taxon>Ascomycota</taxon>
        <taxon>Pezizomycotina</taxon>
        <taxon>Eurotiomycetes</taxon>
        <taxon>Eurotiomycetidae</taxon>
        <taxon>Eurotiales</taxon>
        <taxon>Aspergillaceae</taxon>
        <taxon>Aspergillus</taxon>
        <taxon>Aspergillus subgen. Circumdati</taxon>
    </lineage>
</organism>
<protein>
    <submittedName>
        <fullName evidence="1">Uncharacterized protein</fullName>
    </submittedName>
</protein>
<sequence length="170" mass="19573">MQHRCNILPRFRGIEVLLNDDAIASTLDMEYYSFMNQECLPCAHAKGARTLWPHGSIMFFADNAWANLLRLSRLASMTKVLRSSTRRKKISGKAISTWRSDDVNLMHHRMGHLDYYIPRTDSLVLFSPLTGDLDYLGTVHTRRQLPGELHYKSKNEGKQRSLSPLHLCQT</sequence>
<dbReference type="AlphaFoldDB" id="A0A5N6ZBL4"/>
<name>A0A5N6ZBL4_9EURO</name>
<evidence type="ECO:0000313" key="1">
    <source>
        <dbReference type="EMBL" id="KAE8354129.1"/>
    </source>
</evidence>
<accession>A0A5N6ZBL4</accession>
<keyword evidence="2" id="KW-1185">Reference proteome</keyword>